<dbReference type="AlphaFoldDB" id="A0A0J8RM83"/>
<evidence type="ECO:0000313" key="2">
    <source>
        <dbReference type="EMBL" id="KMU86210.1"/>
    </source>
</evidence>
<sequence>MSLYRRKSRGQYDQGGRASRASAQSQYYMQIPRSANASQLTGYPPDIQQSLDTVQAFAAARMAKKCHKCGSGHAETSSLIKLTGIMSIGVAAKEGCLECGPYWLGMTKLSFDSLAAGFEMRVSSELLCALRVGDDEIRTLASHATIRVEWDGDYLIHHASEH</sequence>
<dbReference type="EMBL" id="DS016991">
    <property type="protein sequence ID" value="KMU86210.1"/>
    <property type="molecule type" value="Genomic_DNA"/>
</dbReference>
<reference evidence="3" key="1">
    <citation type="journal article" date="2010" name="Genome Res.">
        <title>Population genomic sequencing of Coccidioides fungi reveals recent hybridization and transposon control.</title>
        <authorList>
            <person name="Neafsey D.E."/>
            <person name="Barker B.M."/>
            <person name="Sharpton T.J."/>
            <person name="Stajich J.E."/>
            <person name="Park D.J."/>
            <person name="Whiston E."/>
            <person name="Hung C.-Y."/>
            <person name="McMahan C."/>
            <person name="White J."/>
            <person name="Sykes S."/>
            <person name="Heiman D."/>
            <person name="Young S."/>
            <person name="Zeng Q."/>
            <person name="Abouelleil A."/>
            <person name="Aftuck L."/>
            <person name="Bessette D."/>
            <person name="Brown A."/>
            <person name="FitzGerald M."/>
            <person name="Lui A."/>
            <person name="Macdonald J.P."/>
            <person name="Priest M."/>
            <person name="Orbach M.J."/>
            <person name="Galgiani J.N."/>
            <person name="Kirkland T.N."/>
            <person name="Cole G.T."/>
            <person name="Birren B.W."/>
            <person name="Henn M.R."/>
            <person name="Taylor J.W."/>
            <person name="Rounsley S.D."/>
        </authorList>
    </citation>
    <scope>NUCLEOTIDE SEQUENCE [LARGE SCALE GENOMIC DNA]</scope>
    <source>
        <strain evidence="3">H538.4</strain>
    </source>
</reference>
<proteinExistence type="predicted"/>
<evidence type="ECO:0000256" key="1">
    <source>
        <dbReference type="SAM" id="MobiDB-lite"/>
    </source>
</evidence>
<accession>A0A0J8RM83</accession>
<dbReference type="Proteomes" id="UP000054563">
    <property type="component" value="Unassembled WGS sequence"/>
</dbReference>
<organism evidence="2 3">
    <name type="scientific">Coccidioides immitis H538.4</name>
    <dbReference type="NCBI Taxonomy" id="396776"/>
    <lineage>
        <taxon>Eukaryota</taxon>
        <taxon>Fungi</taxon>
        <taxon>Dikarya</taxon>
        <taxon>Ascomycota</taxon>
        <taxon>Pezizomycotina</taxon>
        <taxon>Eurotiomycetes</taxon>
        <taxon>Eurotiomycetidae</taxon>
        <taxon>Onygenales</taxon>
        <taxon>Onygenaceae</taxon>
        <taxon>Coccidioides</taxon>
    </lineage>
</organism>
<dbReference type="VEuPathDB" id="FungiDB:CIHG_03998"/>
<feature type="region of interest" description="Disordered" evidence="1">
    <location>
        <begin position="1"/>
        <end position="21"/>
    </location>
</feature>
<protein>
    <submittedName>
        <fullName evidence="2">Uncharacterized protein</fullName>
    </submittedName>
</protein>
<gene>
    <name evidence="2" type="ORF">CIHG_03998</name>
</gene>
<evidence type="ECO:0000313" key="3">
    <source>
        <dbReference type="Proteomes" id="UP000054563"/>
    </source>
</evidence>
<name>A0A0J8RM83_COCIT</name>